<dbReference type="InterPro" id="IPR036249">
    <property type="entry name" value="Thioredoxin-like_sf"/>
</dbReference>
<organism evidence="3">
    <name type="scientific">uncultured Eubacteriales bacterium</name>
    <dbReference type="NCBI Taxonomy" id="172733"/>
    <lineage>
        <taxon>Bacteria</taxon>
        <taxon>Bacillati</taxon>
        <taxon>Bacillota</taxon>
        <taxon>Clostridia</taxon>
        <taxon>Eubacteriales</taxon>
        <taxon>environmental samples</taxon>
    </lineage>
</organism>
<dbReference type="InterPro" id="IPR006504">
    <property type="entry name" value="Tscrpt_reg_Spx/MgsR"/>
</dbReference>
<dbReference type="InterPro" id="IPR006660">
    <property type="entry name" value="Arsenate_reductase-like"/>
</dbReference>
<accession>A0A212K432</accession>
<dbReference type="AlphaFoldDB" id="A0A212K432"/>
<dbReference type="CDD" id="cd10456">
    <property type="entry name" value="GIY-YIG_UPF0213"/>
    <property type="match status" value="1"/>
</dbReference>
<dbReference type="Gene3D" id="3.40.1440.10">
    <property type="entry name" value="GIY-YIG endonuclease"/>
    <property type="match status" value="1"/>
</dbReference>
<dbReference type="PANTHER" id="PTHR30041">
    <property type="entry name" value="ARSENATE REDUCTASE"/>
    <property type="match status" value="1"/>
</dbReference>
<name>A0A212K432_9FIRM</name>
<dbReference type="Pfam" id="PF01541">
    <property type="entry name" value="GIY-YIG"/>
    <property type="match status" value="1"/>
</dbReference>
<reference evidence="3" key="1">
    <citation type="submission" date="2016-04" db="EMBL/GenBank/DDBJ databases">
        <authorList>
            <person name="Evans L.H."/>
            <person name="Alamgir A."/>
            <person name="Owens N."/>
            <person name="Weber N.D."/>
            <person name="Virtaneva K."/>
            <person name="Barbian K."/>
            <person name="Babar A."/>
            <person name="Rosenke K."/>
        </authorList>
    </citation>
    <scope>NUCLEOTIDE SEQUENCE</scope>
    <source>
        <strain evidence="3">86</strain>
    </source>
</reference>
<dbReference type="PROSITE" id="PS51353">
    <property type="entry name" value="ARSC"/>
    <property type="match status" value="1"/>
</dbReference>
<proteinExistence type="inferred from homology"/>
<evidence type="ECO:0000313" key="3">
    <source>
        <dbReference type="EMBL" id="SBW06392.1"/>
    </source>
</evidence>
<protein>
    <recommendedName>
        <fullName evidence="2">GIY-YIG domain-containing protein</fullName>
    </recommendedName>
</protein>
<comment type="similarity">
    <text evidence="1">Belongs to the ArsC family.</text>
</comment>
<dbReference type="SMART" id="SM00465">
    <property type="entry name" value="GIYc"/>
    <property type="match status" value="1"/>
</dbReference>
<dbReference type="NCBIfam" id="TIGR01617">
    <property type="entry name" value="arsC_related"/>
    <property type="match status" value="1"/>
</dbReference>
<feature type="domain" description="GIY-YIG" evidence="2">
    <location>
        <begin position="1"/>
        <end position="78"/>
    </location>
</feature>
<dbReference type="Pfam" id="PF03960">
    <property type="entry name" value="ArsC"/>
    <property type="match status" value="1"/>
</dbReference>
<dbReference type="SUPFAM" id="SSF52833">
    <property type="entry name" value="Thioredoxin-like"/>
    <property type="match status" value="1"/>
</dbReference>
<dbReference type="SUPFAM" id="SSF82771">
    <property type="entry name" value="GIY-YIG endonuclease"/>
    <property type="match status" value="1"/>
</dbReference>
<dbReference type="EMBL" id="FLUN01000001">
    <property type="protein sequence ID" value="SBW06392.1"/>
    <property type="molecule type" value="Genomic_DNA"/>
</dbReference>
<dbReference type="PANTHER" id="PTHR30041:SF8">
    <property type="entry name" value="PROTEIN YFFB"/>
    <property type="match status" value="1"/>
</dbReference>
<gene>
    <name evidence="3" type="ORF">KL86CLO1_12156</name>
</gene>
<sequence>MAYYVYILRCEGDSLYTGITTDLERRFSEHAGRGGRGARYTASHRPIRFEAAWAAPGRAEASRLEYRIKELTRPEKERLISGGTPEGFGLTHYFRVAVTNTGRAITMRFICYPKCTTCQKARAFLDERGIEYDFRDIKQDSPSEAELRVWHEKSGLPLKRFFNTSGLQYKALELTRKLPSMTEDEQYALLATDGMLVKRPILVAEDFVLVGFKQAEWEAACV</sequence>
<dbReference type="CDD" id="cd03036">
    <property type="entry name" value="ArsC_like"/>
    <property type="match status" value="1"/>
</dbReference>
<dbReference type="PROSITE" id="PS50164">
    <property type="entry name" value="GIY_YIG"/>
    <property type="match status" value="1"/>
</dbReference>
<dbReference type="Gene3D" id="3.40.30.10">
    <property type="entry name" value="Glutaredoxin"/>
    <property type="match status" value="1"/>
</dbReference>
<evidence type="ECO:0000256" key="1">
    <source>
        <dbReference type="PROSITE-ProRule" id="PRU01282"/>
    </source>
</evidence>
<dbReference type="InterPro" id="IPR000305">
    <property type="entry name" value="GIY-YIG_endonuc"/>
</dbReference>
<evidence type="ECO:0000259" key="2">
    <source>
        <dbReference type="PROSITE" id="PS50164"/>
    </source>
</evidence>
<dbReference type="InterPro" id="IPR035901">
    <property type="entry name" value="GIY-YIG_endonuc_sf"/>
</dbReference>